<dbReference type="SUPFAM" id="SSF53383">
    <property type="entry name" value="PLP-dependent transferases"/>
    <property type="match status" value="1"/>
</dbReference>
<dbReference type="PANTHER" id="PTHR43525:SF2">
    <property type="entry name" value="CYSTATHIONINE BETA-LYASE-RELATED"/>
    <property type="match status" value="1"/>
</dbReference>
<dbReference type="EC" id="4.4.1.13" evidence="2"/>
<dbReference type="InterPro" id="IPR015421">
    <property type="entry name" value="PyrdxlP-dep_Trfase_major"/>
</dbReference>
<gene>
    <name evidence="7" type="ORF">SAMN04488535_1085</name>
</gene>
<dbReference type="AlphaFoldDB" id="A0A1G9NLV9"/>
<dbReference type="InterPro" id="IPR015422">
    <property type="entry name" value="PyrdxlP-dep_Trfase_small"/>
</dbReference>
<comment type="similarity">
    <text evidence="5">Belongs to the class-II pyridoxal-phosphate-dependent aminotransferase family. MalY/PatB cystathionine beta-lyase subfamily.</text>
</comment>
<dbReference type="Gene3D" id="3.40.640.10">
    <property type="entry name" value="Type I PLP-dependent aspartate aminotransferase-like (Major domain)"/>
    <property type="match status" value="1"/>
</dbReference>
<evidence type="ECO:0000259" key="6">
    <source>
        <dbReference type="Pfam" id="PF00155"/>
    </source>
</evidence>
<dbReference type="GO" id="GO:0030170">
    <property type="term" value="F:pyridoxal phosphate binding"/>
    <property type="evidence" value="ECO:0007669"/>
    <property type="project" value="InterPro"/>
</dbReference>
<evidence type="ECO:0000256" key="3">
    <source>
        <dbReference type="ARBA" id="ARBA00022898"/>
    </source>
</evidence>
<dbReference type="STRING" id="38302.SAMN04488535_1085"/>
<dbReference type="InterPro" id="IPR051798">
    <property type="entry name" value="Class-II_PLP-Dep_Aminotrans"/>
</dbReference>
<proteinExistence type="inferred from homology"/>
<evidence type="ECO:0000256" key="5">
    <source>
        <dbReference type="ARBA" id="ARBA00037974"/>
    </source>
</evidence>
<evidence type="ECO:0000256" key="4">
    <source>
        <dbReference type="ARBA" id="ARBA00023239"/>
    </source>
</evidence>
<dbReference type="InterPro" id="IPR015424">
    <property type="entry name" value="PyrdxlP-dep_Trfase"/>
</dbReference>
<dbReference type="PANTHER" id="PTHR43525">
    <property type="entry name" value="PROTEIN MALY"/>
    <property type="match status" value="1"/>
</dbReference>
<dbReference type="InterPro" id="IPR004839">
    <property type="entry name" value="Aminotransferase_I/II_large"/>
</dbReference>
<dbReference type="RefSeq" id="WP_092149767.1">
    <property type="nucleotide sequence ID" value="NZ_LT629700.1"/>
</dbReference>
<evidence type="ECO:0000256" key="2">
    <source>
        <dbReference type="ARBA" id="ARBA00012224"/>
    </source>
</evidence>
<reference evidence="8" key="1">
    <citation type="submission" date="2016-10" db="EMBL/GenBank/DDBJ databases">
        <authorList>
            <person name="Varghese N."/>
            <person name="Submissions S."/>
        </authorList>
    </citation>
    <scope>NUCLEOTIDE SEQUENCE [LARGE SCALE GENOMIC DNA]</scope>
    <source>
        <strain evidence="8">DSM 20632</strain>
    </source>
</reference>
<keyword evidence="3" id="KW-0663">Pyridoxal phosphate</keyword>
<keyword evidence="8" id="KW-1185">Reference proteome</keyword>
<feature type="domain" description="Aminotransferase class I/classII large" evidence="6">
    <location>
        <begin position="24"/>
        <end position="366"/>
    </location>
</feature>
<protein>
    <recommendedName>
        <fullName evidence="2">cysteine-S-conjugate beta-lyase</fullName>
        <ecNumber evidence="2">4.4.1.13</ecNumber>
    </recommendedName>
</protein>
<sequence>MEFPDLATLKARGTRKWTQYDDDVLPLWVAESDFPTAPAVKAAIQRAVNNETFGYTPAPQAQELPKVLADFYRERFGWRPDEDKIFPVPDVVRGILLAIEYFTEGDVIVPVPAYHPFLEIAETAGRNRVEVGSTGGLDLMEVEASFRNGAGSIIITNPFNPGGWIFEEEELDQICAIARRYGGRVLVDEIHAPLVYDGAHVCAAKNNPDVCITVTAASKAFNVAGLKCAQMIFSNDADVEVFQGLTGVAKDGTGTLGIIAAEACYREGGDHLDAEVELLRANRDWLVHTLPKKIPGIAFDVPAATYLMFLDFSGTKLADPRPAAWLRRHAKVALNEGASFGPGGEHKARLNFATSPDILREAVERISTAVNNLSG</sequence>
<comment type="cofactor">
    <cofactor evidence="1">
        <name>pyridoxal 5'-phosphate</name>
        <dbReference type="ChEBI" id="CHEBI:597326"/>
    </cofactor>
</comment>
<accession>A0A1G9NLV9</accession>
<dbReference type="EMBL" id="LT629700">
    <property type="protein sequence ID" value="SDL87592.1"/>
    <property type="molecule type" value="Genomic_DNA"/>
</dbReference>
<dbReference type="CDD" id="cd00609">
    <property type="entry name" value="AAT_like"/>
    <property type="match status" value="1"/>
</dbReference>
<organism evidence="7 8">
    <name type="scientific">Corynebacterium mycetoides</name>
    <dbReference type="NCBI Taxonomy" id="38302"/>
    <lineage>
        <taxon>Bacteria</taxon>
        <taxon>Bacillati</taxon>
        <taxon>Actinomycetota</taxon>
        <taxon>Actinomycetes</taxon>
        <taxon>Mycobacteriales</taxon>
        <taxon>Corynebacteriaceae</taxon>
        <taxon>Corynebacterium</taxon>
    </lineage>
</organism>
<dbReference type="OrthoDB" id="3224382at2"/>
<dbReference type="Pfam" id="PF00155">
    <property type="entry name" value="Aminotran_1_2"/>
    <property type="match status" value="1"/>
</dbReference>
<keyword evidence="4 7" id="KW-0456">Lyase</keyword>
<evidence type="ECO:0000256" key="1">
    <source>
        <dbReference type="ARBA" id="ARBA00001933"/>
    </source>
</evidence>
<dbReference type="GO" id="GO:0047804">
    <property type="term" value="F:cysteine-S-conjugate beta-lyase activity"/>
    <property type="evidence" value="ECO:0007669"/>
    <property type="project" value="UniProtKB-EC"/>
</dbReference>
<name>A0A1G9NLV9_9CORY</name>
<evidence type="ECO:0000313" key="8">
    <source>
        <dbReference type="Proteomes" id="UP000199350"/>
    </source>
</evidence>
<dbReference type="Gene3D" id="3.90.1150.10">
    <property type="entry name" value="Aspartate Aminotransferase, domain 1"/>
    <property type="match status" value="1"/>
</dbReference>
<dbReference type="Proteomes" id="UP000199350">
    <property type="component" value="Chromosome I"/>
</dbReference>
<evidence type="ECO:0000313" key="7">
    <source>
        <dbReference type="EMBL" id="SDL87592.1"/>
    </source>
</evidence>